<evidence type="ECO:0000313" key="1">
    <source>
        <dbReference type="EMBL" id="MFC4132749.1"/>
    </source>
</evidence>
<reference evidence="2" key="1">
    <citation type="journal article" date="2019" name="Int. J. Syst. Evol. Microbiol.">
        <title>The Global Catalogue of Microorganisms (GCM) 10K type strain sequencing project: providing services to taxonomists for standard genome sequencing and annotation.</title>
        <authorList>
            <consortium name="The Broad Institute Genomics Platform"/>
            <consortium name="The Broad Institute Genome Sequencing Center for Infectious Disease"/>
            <person name="Wu L."/>
            <person name="Ma J."/>
        </authorList>
    </citation>
    <scope>NUCLEOTIDE SEQUENCE [LARGE SCALE GENOMIC DNA]</scope>
    <source>
        <strain evidence="2">CGMCC 4.7289</strain>
    </source>
</reference>
<comment type="caution">
    <text evidence="1">The sequence shown here is derived from an EMBL/GenBank/DDBJ whole genome shotgun (WGS) entry which is preliminary data.</text>
</comment>
<sequence>MKRQWRRGSIELVGGYALLDKAGQPVDRLEDIRFAVEGGFVNVRVPGRPGTQLVSAPSVRRIQCDWEE</sequence>
<proteinExistence type="predicted"/>
<accession>A0ABV8LSG4</accession>
<evidence type="ECO:0000313" key="2">
    <source>
        <dbReference type="Proteomes" id="UP001595816"/>
    </source>
</evidence>
<name>A0ABV8LSG4_9ACTN</name>
<keyword evidence="2" id="KW-1185">Reference proteome</keyword>
<dbReference type="RefSeq" id="WP_253752686.1">
    <property type="nucleotide sequence ID" value="NZ_JAMZDZ010000001.1"/>
</dbReference>
<dbReference type="EMBL" id="JBHSAY010000009">
    <property type="protein sequence ID" value="MFC4132749.1"/>
    <property type="molecule type" value="Genomic_DNA"/>
</dbReference>
<dbReference type="Proteomes" id="UP001595816">
    <property type="component" value="Unassembled WGS sequence"/>
</dbReference>
<protein>
    <submittedName>
        <fullName evidence="1">Uncharacterized protein</fullName>
    </submittedName>
</protein>
<gene>
    <name evidence="1" type="ORF">ACFOZ4_19245</name>
</gene>
<organism evidence="1 2">
    <name type="scientific">Hamadaea flava</name>
    <dbReference type="NCBI Taxonomy" id="1742688"/>
    <lineage>
        <taxon>Bacteria</taxon>
        <taxon>Bacillati</taxon>
        <taxon>Actinomycetota</taxon>
        <taxon>Actinomycetes</taxon>
        <taxon>Micromonosporales</taxon>
        <taxon>Micromonosporaceae</taxon>
        <taxon>Hamadaea</taxon>
    </lineage>
</organism>